<reference evidence="10 11" key="1">
    <citation type="submission" date="2023-11" db="EMBL/GenBank/DDBJ databases">
        <title>Analysis of the Genomes of Mucilaginibacter gossypii cycad 4 and M. sabulilitoris SNA2: microbes with the potential for plant growth promotion.</title>
        <authorList>
            <person name="Hirsch A.M."/>
            <person name="Humm E."/>
            <person name="Rubbi M."/>
            <person name="Del Vecchio G."/>
            <person name="Ha S.M."/>
            <person name="Pellegrini M."/>
            <person name="Gunsalus R.P."/>
        </authorList>
    </citation>
    <scope>NUCLEOTIDE SEQUENCE [LARGE SCALE GENOMIC DNA]</scope>
    <source>
        <strain evidence="10 11">SNA2</strain>
    </source>
</reference>
<evidence type="ECO:0000313" key="10">
    <source>
        <dbReference type="EMBL" id="WPU93185.1"/>
    </source>
</evidence>
<dbReference type="SUPFAM" id="SSF46626">
    <property type="entry name" value="Cytochrome c"/>
    <property type="match status" value="2"/>
</dbReference>
<keyword evidence="4 8" id="KW-0732">Signal</keyword>
<gene>
    <name evidence="10" type="ORF">SNE25_28095</name>
</gene>
<feature type="signal peptide" evidence="8">
    <location>
        <begin position="1"/>
        <end position="23"/>
    </location>
</feature>
<evidence type="ECO:0000259" key="9">
    <source>
        <dbReference type="PROSITE" id="PS51007"/>
    </source>
</evidence>
<accession>A0ABZ0TNU6</accession>
<evidence type="ECO:0000256" key="7">
    <source>
        <dbReference type="PROSITE-ProRule" id="PRU00433"/>
    </source>
</evidence>
<organism evidence="10 11">
    <name type="scientific">Mucilaginibacter sabulilitoris</name>
    <dbReference type="NCBI Taxonomy" id="1173583"/>
    <lineage>
        <taxon>Bacteria</taxon>
        <taxon>Pseudomonadati</taxon>
        <taxon>Bacteroidota</taxon>
        <taxon>Sphingobacteriia</taxon>
        <taxon>Sphingobacteriales</taxon>
        <taxon>Sphingobacteriaceae</taxon>
        <taxon>Mucilaginibacter</taxon>
    </lineage>
</organism>
<protein>
    <submittedName>
        <fullName evidence="10">Cytochrome c peroxidase</fullName>
        <ecNumber evidence="10">1.11.1.5</ecNumber>
    </submittedName>
</protein>
<name>A0ABZ0TNU6_9SPHI</name>
<keyword evidence="10" id="KW-0575">Peroxidase</keyword>
<dbReference type="GO" id="GO:0004130">
    <property type="term" value="F:cytochrome-c peroxidase activity"/>
    <property type="evidence" value="ECO:0007669"/>
    <property type="project" value="UniProtKB-EC"/>
</dbReference>
<sequence>MRKKTVIFLGVFSLLAMLISATASYKEDVGATATIETFRKNALSFTTSVTELNAAIKAIDKDKLSITQARKCLLNCRLSYKNIAFFTSYFFPSETKLYNAPPKYEVEEPELELEEPMGLQQIEALLFDADVVAHKPELLAQTDALYTSAKDLPSLLYQFKADDRQILESLRLELIRMAALYISGYDAPSLKSGITEALQASRALQVTLQPYCLSGNQAGHLLAQTLNNSIVYLSAHQNFDAFDRMAYLTRFNLPLQQQLGALIQSLHLELNTTAYLNYGAGNMFRPGFLNRWDSIPPVQRKDLAALGKRLFFDRSLSGNQQVSCSTCHRPEQYFTDGKFRSPAMMRDSILKRNTPTLLYAGFQHMQFWDGRAPDMVTQIKTVLFNPLEMGSSPAALQKHVWQNPGYSAELKKLAQADLVAQDKTGLLARAISAYVGTFAPLNSPFDRYLAGERKAMSPAQIKGFNLFMGKAQCGTCHFVPYFNSLVPPLYDVSETEILGTPKTDQLIKPAADSDPGRYDLYAIRYYRQAFKTPTVRNAQMTAPYMHNGTFKTLKSVLDFYNKGGGNGIGLQTEEQTLPAQPLKLSDREMDQITSFINSLTDKPVKRRSSNTAKTS</sequence>
<keyword evidence="2 7" id="KW-0349">Heme</keyword>
<dbReference type="Pfam" id="PF03150">
    <property type="entry name" value="CCP_MauG"/>
    <property type="match status" value="1"/>
</dbReference>
<dbReference type="Gene3D" id="1.10.760.10">
    <property type="entry name" value="Cytochrome c-like domain"/>
    <property type="match status" value="2"/>
</dbReference>
<dbReference type="InterPro" id="IPR051395">
    <property type="entry name" value="Cytochrome_c_Peroxidase/MauG"/>
</dbReference>
<dbReference type="EC" id="1.11.1.5" evidence="10"/>
<dbReference type="PANTHER" id="PTHR30600:SF10">
    <property type="entry name" value="BLL6722 PROTEIN"/>
    <property type="match status" value="1"/>
</dbReference>
<keyword evidence="6 7" id="KW-0408">Iron</keyword>
<evidence type="ECO:0000256" key="4">
    <source>
        <dbReference type="ARBA" id="ARBA00022729"/>
    </source>
</evidence>
<evidence type="ECO:0000313" key="11">
    <source>
        <dbReference type="Proteomes" id="UP001324380"/>
    </source>
</evidence>
<keyword evidence="11" id="KW-1185">Reference proteome</keyword>
<dbReference type="EMBL" id="CP139558">
    <property type="protein sequence ID" value="WPU93185.1"/>
    <property type="molecule type" value="Genomic_DNA"/>
</dbReference>
<evidence type="ECO:0000256" key="8">
    <source>
        <dbReference type="SAM" id="SignalP"/>
    </source>
</evidence>
<dbReference type="Gene3D" id="1.20.1420.20">
    <property type="entry name" value="M75 peptidase, HXXE motif"/>
    <property type="match status" value="1"/>
</dbReference>
<dbReference type="InterPro" id="IPR038352">
    <property type="entry name" value="Imelysin_sf"/>
</dbReference>
<evidence type="ECO:0000256" key="5">
    <source>
        <dbReference type="ARBA" id="ARBA00023002"/>
    </source>
</evidence>
<dbReference type="PROSITE" id="PS51007">
    <property type="entry name" value="CYTC"/>
    <property type="match status" value="2"/>
</dbReference>
<evidence type="ECO:0000256" key="3">
    <source>
        <dbReference type="ARBA" id="ARBA00022723"/>
    </source>
</evidence>
<dbReference type="PANTHER" id="PTHR30600">
    <property type="entry name" value="CYTOCHROME C PEROXIDASE-RELATED"/>
    <property type="match status" value="1"/>
</dbReference>
<evidence type="ECO:0000256" key="2">
    <source>
        <dbReference type="ARBA" id="ARBA00022617"/>
    </source>
</evidence>
<dbReference type="RefSeq" id="WP_321562337.1">
    <property type="nucleotide sequence ID" value="NZ_CP139558.1"/>
</dbReference>
<dbReference type="InterPro" id="IPR004852">
    <property type="entry name" value="Di-haem_cyt_c_peroxidsae"/>
</dbReference>
<keyword evidence="5 10" id="KW-0560">Oxidoreductase</keyword>
<feature type="domain" description="Cytochrome c" evidence="9">
    <location>
        <begin position="302"/>
        <end position="439"/>
    </location>
</feature>
<dbReference type="Proteomes" id="UP001324380">
    <property type="component" value="Chromosome"/>
</dbReference>
<evidence type="ECO:0000256" key="1">
    <source>
        <dbReference type="ARBA" id="ARBA00004196"/>
    </source>
</evidence>
<proteinExistence type="predicted"/>
<keyword evidence="3 7" id="KW-0479">Metal-binding</keyword>
<dbReference type="InterPro" id="IPR036909">
    <property type="entry name" value="Cyt_c-like_dom_sf"/>
</dbReference>
<evidence type="ECO:0000256" key="6">
    <source>
        <dbReference type="ARBA" id="ARBA00023004"/>
    </source>
</evidence>
<feature type="chain" id="PRO_5047314072" evidence="8">
    <location>
        <begin position="24"/>
        <end position="615"/>
    </location>
</feature>
<feature type="domain" description="Cytochrome c" evidence="9">
    <location>
        <begin position="458"/>
        <end position="600"/>
    </location>
</feature>
<comment type="subcellular location">
    <subcellularLocation>
        <location evidence="1">Cell envelope</location>
    </subcellularLocation>
</comment>
<dbReference type="InterPro" id="IPR009056">
    <property type="entry name" value="Cyt_c-like_dom"/>
</dbReference>